<dbReference type="Gene3D" id="3.90.79.10">
    <property type="entry name" value="Nucleoside Triphosphate Pyrophosphohydrolase"/>
    <property type="match status" value="1"/>
</dbReference>
<feature type="region of interest" description="Disordered" evidence="2">
    <location>
        <begin position="66"/>
        <end position="94"/>
    </location>
</feature>
<dbReference type="SUPFAM" id="SSF55811">
    <property type="entry name" value="Nudix"/>
    <property type="match status" value="1"/>
</dbReference>
<comment type="caution">
    <text evidence="4">The sequence shown here is derived from an EMBL/GenBank/DDBJ whole genome shotgun (WGS) entry which is preliminary data.</text>
</comment>
<dbReference type="PANTHER" id="PTHR16099:SF5">
    <property type="entry name" value="NUCLEOTIDE TRIPHOSPHATE DIPHOSPHATASE NUDT15"/>
    <property type="match status" value="1"/>
</dbReference>
<feature type="region of interest" description="Disordered" evidence="2">
    <location>
        <begin position="1"/>
        <end position="36"/>
    </location>
</feature>
<name>A0A9W7CFP6_9STRA</name>
<feature type="compositionally biased region" description="Basic and acidic residues" evidence="2">
    <location>
        <begin position="12"/>
        <end position="34"/>
    </location>
</feature>
<feature type="compositionally biased region" description="Basic residues" evidence="2">
    <location>
        <begin position="1"/>
        <end position="11"/>
    </location>
</feature>
<dbReference type="GO" id="GO:0035539">
    <property type="term" value="F:8-oxo-7,8-dihydrodeoxyguanosine triphosphate pyrophosphatase activity"/>
    <property type="evidence" value="ECO:0007669"/>
    <property type="project" value="TreeGrafter"/>
</dbReference>
<dbReference type="InterPro" id="IPR015797">
    <property type="entry name" value="NUDIX_hydrolase-like_dom_sf"/>
</dbReference>
<evidence type="ECO:0000256" key="1">
    <source>
        <dbReference type="ARBA" id="ARBA00022801"/>
    </source>
</evidence>
<dbReference type="PANTHER" id="PTHR16099">
    <property type="entry name" value="8-OXO-DGTP DIPHOSPHATES NUDT15"/>
    <property type="match status" value="1"/>
</dbReference>
<evidence type="ECO:0000313" key="4">
    <source>
        <dbReference type="EMBL" id="GMI03809.1"/>
    </source>
</evidence>
<evidence type="ECO:0000259" key="3">
    <source>
        <dbReference type="PROSITE" id="PS51462"/>
    </source>
</evidence>
<dbReference type="InterPro" id="IPR020084">
    <property type="entry name" value="NUDIX_hydrolase_CS"/>
</dbReference>
<dbReference type="GO" id="GO:0005829">
    <property type="term" value="C:cytosol"/>
    <property type="evidence" value="ECO:0007669"/>
    <property type="project" value="TreeGrafter"/>
</dbReference>
<keyword evidence="1" id="KW-0378">Hydrolase</keyword>
<sequence>MKRPREKPKRPREHDLRGDSEGRGEGGGEQKAEGKTLLNHYRAKLLSLARSHAALLAQVEEAQNSSPVDLQSYSQLSNSDPPPPSPPKRQLSLPKNPLFAEGAATYETEINNWLSKYDAASRLSLQSNFSVEEPASKKGRTEGEETTTTTTTTATSLTLPERPNVRVGVGVLIKREGGVKVFAGIRKGSHGAGTLALPGGHLEFGEGWEETAIREVEEECGILLEPGLKLVHVTNDPMPDENKHYVTLFMGATCGRDAELMNAEPHKCEGWEELGLEELKSQKHRLFGPLLHMIEDMPVSVTSWLNHTNG</sequence>
<feature type="region of interest" description="Disordered" evidence="2">
    <location>
        <begin position="130"/>
        <end position="155"/>
    </location>
</feature>
<reference evidence="5" key="1">
    <citation type="journal article" date="2023" name="Commun. Biol.">
        <title>Genome analysis of Parmales, the sister group of diatoms, reveals the evolutionary specialization of diatoms from phago-mixotrophs to photoautotrophs.</title>
        <authorList>
            <person name="Ban H."/>
            <person name="Sato S."/>
            <person name="Yoshikawa S."/>
            <person name="Yamada K."/>
            <person name="Nakamura Y."/>
            <person name="Ichinomiya M."/>
            <person name="Sato N."/>
            <person name="Blanc-Mathieu R."/>
            <person name="Endo H."/>
            <person name="Kuwata A."/>
            <person name="Ogata H."/>
        </authorList>
    </citation>
    <scope>NUCLEOTIDE SEQUENCE [LARGE SCALE GENOMIC DNA]</scope>
    <source>
        <strain evidence="5">NIES 3700</strain>
    </source>
</reference>
<feature type="compositionally biased region" description="Basic and acidic residues" evidence="2">
    <location>
        <begin position="134"/>
        <end position="143"/>
    </location>
</feature>
<dbReference type="EMBL" id="BRXW01000063">
    <property type="protein sequence ID" value="GMI03809.1"/>
    <property type="molecule type" value="Genomic_DNA"/>
</dbReference>
<dbReference type="PROSITE" id="PS51462">
    <property type="entry name" value="NUDIX"/>
    <property type="match status" value="1"/>
</dbReference>
<feature type="compositionally biased region" description="Low complexity" evidence="2">
    <location>
        <begin position="146"/>
        <end position="155"/>
    </location>
</feature>
<gene>
    <name evidence="4" type="ORF">TrLO_g11014</name>
</gene>
<dbReference type="InterPro" id="IPR000086">
    <property type="entry name" value="NUDIX_hydrolase_dom"/>
</dbReference>
<organism evidence="4 5">
    <name type="scientific">Triparma laevis f. longispina</name>
    <dbReference type="NCBI Taxonomy" id="1714387"/>
    <lineage>
        <taxon>Eukaryota</taxon>
        <taxon>Sar</taxon>
        <taxon>Stramenopiles</taxon>
        <taxon>Ochrophyta</taxon>
        <taxon>Bolidophyceae</taxon>
        <taxon>Parmales</taxon>
        <taxon>Triparmaceae</taxon>
        <taxon>Triparma</taxon>
    </lineage>
</organism>
<dbReference type="GO" id="GO:0006203">
    <property type="term" value="P:dGTP catabolic process"/>
    <property type="evidence" value="ECO:0007669"/>
    <property type="project" value="TreeGrafter"/>
</dbReference>
<dbReference type="Proteomes" id="UP001165122">
    <property type="component" value="Unassembled WGS sequence"/>
</dbReference>
<dbReference type="AlphaFoldDB" id="A0A9W7CFP6"/>
<proteinExistence type="predicted"/>
<dbReference type="PROSITE" id="PS00893">
    <property type="entry name" value="NUDIX_BOX"/>
    <property type="match status" value="1"/>
</dbReference>
<dbReference type="Pfam" id="PF00293">
    <property type="entry name" value="NUDIX"/>
    <property type="match status" value="1"/>
</dbReference>
<feature type="domain" description="Nudix hydrolase" evidence="3">
    <location>
        <begin position="164"/>
        <end position="307"/>
    </location>
</feature>
<evidence type="ECO:0000313" key="5">
    <source>
        <dbReference type="Proteomes" id="UP001165122"/>
    </source>
</evidence>
<protein>
    <recommendedName>
        <fullName evidence="3">Nudix hydrolase domain-containing protein</fullName>
    </recommendedName>
</protein>
<keyword evidence="5" id="KW-1185">Reference proteome</keyword>
<evidence type="ECO:0000256" key="2">
    <source>
        <dbReference type="SAM" id="MobiDB-lite"/>
    </source>
</evidence>
<dbReference type="FunFam" id="3.90.79.10:FF:000060">
    <property type="entry name" value="Nudix hydrolase 1"/>
    <property type="match status" value="1"/>
</dbReference>
<dbReference type="OrthoDB" id="447842at2759"/>
<accession>A0A9W7CFP6</accession>
<dbReference type="CDD" id="cd04678">
    <property type="entry name" value="NUDIX_MTH2_Nudt15"/>
    <property type="match status" value="1"/>
</dbReference>